<keyword evidence="9" id="KW-0812">Transmembrane</keyword>
<dbReference type="EC" id="2.7.13.3" evidence="3"/>
<dbReference type="Proteomes" id="UP000190814">
    <property type="component" value="Unassembled WGS sequence"/>
</dbReference>
<keyword evidence="13" id="KW-1185">Reference proteome</keyword>
<dbReference type="STRING" id="39495.SAMN02745111_02265"/>
<dbReference type="GO" id="GO:0005886">
    <property type="term" value="C:plasma membrane"/>
    <property type="evidence" value="ECO:0007669"/>
    <property type="project" value="TreeGrafter"/>
</dbReference>
<dbReference type="Gene3D" id="6.10.340.10">
    <property type="match status" value="1"/>
</dbReference>
<protein>
    <recommendedName>
        <fullName evidence="3">histidine kinase</fullName>
        <ecNumber evidence="3">2.7.13.3</ecNumber>
    </recommendedName>
</protein>
<evidence type="ECO:0000256" key="6">
    <source>
        <dbReference type="ARBA" id="ARBA00022777"/>
    </source>
</evidence>
<evidence type="ECO:0000313" key="13">
    <source>
        <dbReference type="Proteomes" id="UP000190814"/>
    </source>
</evidence>
<dbReference type="SMART" id="SM00387">
    <property type="entry name" value="HATPase_c"/>
    <property type="match status" value="1"/>
</dbReference>
<dbReference type="PANTHER" id="PTHR45453">
    <property type="entry name" value="PHOSPHATE REGULON SENSOR PROTEIN PHOR"/>
    <property type="match status" value="1"/>
</dbReference>
<evidence type="ECO:0000256" key="9">
    <source>
        <dbReference type="SAM" id="Phobius"/>
    </source>
</evidence>
<dbReference type="OrthoDB" id="9762826at2"/>
<dbReference type="GO" id="GO:0016036">
    <property type="term" value="P:cellular response to phosphate starvation"/>
    <property type="evidence" value="ECO:0007669"/>
    <property type="project" value="TreeGrafter"/>
</dbReference>
<evidence type="ECO:0000256" key="5">
    <source>
        <dbReference type="ARBA" id="ARBA00022679"/>
    </source>
</evidence>
<dbReference type="GO" id="GO:0004721">
    <property type="term" value="F:phosphoprotein phosphatase activity"/>
    <property type="evidence" value="ECO:0007669"/>
    <property type="project" value="TreeGrafter"/>
</dbReference>
<dbReference type="SMART" id="SM00304">
    <property type="entry name" value="HAMP"/>
    <property type="match status" value="1"/>
</dbReference>
<dbReference type="InterPro" id="IPR003661">
    <property type="entry name" value="HisK_dim/P_dom"/>
</dbReference>
<dbReference type="PANTHER" id="PTHR45453:SF3">
    <property type="entry name" value="HISTIDINE KINASE"/>
    <property type="match status" value="1"/>
</dbReference>
<dbReference type="PROSITE" id="PS50885">
    <property type="entry name" value="HAMP"/>
    <property type="match status" value="1"/>
</dbReference>
<feature type="transmembrane region" description="Helical" evidence="9">
    <location>
        <begin position="20"/>
        <end position="43"/>
    </location>
</feature>
<feature type="coiled-coil region" evidence="8">
    <location>
        <begin position="257"/>
        <end position="288"/>
    </location>
</feature>
<comment type="catalytic activity">
    <reaction evidence="1">
        <text>ATP + protein L-histidine = ADP + protein N-phospho-L-histidine.</text>
        <dbReference type="EC" id="2.7.13.3"/>
    </reaction>
</comment>
<dbReference type="SUPFAM" id="SSF55874">
    <property type="entry name" value="ATPase domain of HSP90 chaperone/DNA topoisomerase II/histidine kinase"/>
    <property type="match status" value="1"/>
</dbReference>
<dbReference type="InterPro" id="IPR005467">
    <property type="entry name" value="His_kinase_dom"/>
</dbReference>
<evidence type="ECO:0000256" key="8">
    <source>
        <dbReference type="SAM" id="Coils"/>
    </source>
</evidence>
<evidence type="ECO:0000259" key="11">
    <source>
        <dbReference type="PROSITE" id="PS50885"/>
    </source>
</evidence>
<accession>A0A1T4W3C4</accession>
<keyword evidence="9" id="KW-0472">Membrane</keyword>
<dbReference type="CDD" id="cd00082">
    <property type="entry name" value="HisKA"/>
    <property type="match status" value="1"/>
</dbReference>
<keyword evidence="7" id="KW-0902">Two-component regulatory system</keyword>
<keyword evidence="9" id="KW-1133">Transmembrane helix</keyword>
<name>A0A1T4W3C4_9FIRM</name>
<sequence>MKKMNNETKVSKLKSIRFRILAISVFIIVVTIALILLANNLFLEKFYIKQKEKSVVDIYNKIKMVYINHDKNSEDDENNEIFNVNDVYFVNTLSEEEQNKIDNICENGGVTLLAEDEKSCIEYYFGPAEILKKQLDYNIYNVSLDGEYVLNYFKDNNRNDDHVIELYGCINEKHYMIIRVATQNIKDSVDVFNNFFMYAGLVAILLSIILIFIATTSFTKPILKLAKLSEKMSNLDFSTKYESRGKDDEVDVLGNSMNNLSNKLEMTISELKTANEQLQEDIKIKTEVDEMRKEFISNVSHELKTPIALISGYAEGLIDGVNEDPESQKVYCEIIADEASKMNKMVKKLLTLNKIEFGKIETYPDKFDIISVICGILGNTQIMLEENNINVVFAENNSYMIYADEFQTEEVITNFISNAINHCMANSNGRKIIKIDVMDIGDKVKVNVFNTGNPIPDEELEKIWIKFYKVDKARTREYGGSGIGLSIVKAITNSMGTECGAVNEKDGVSFFATFNKPKENDNDSNN</sequence>
<dbReference type="SUPFAM" id="SSF47384">
    <property type="entry name" value="Homodimeric domain of signal transducing histidine kinase"/>
    <property type="match status" value="1"/>
</dbReference>
<evidence type="ECO:0000259" key="10">
    <source>
        <dbReference type="PROSITE" id="PS50109"/>
    </source>
</evidence>
<dbReference type="FunFam" id="1.10.287.130:FF:000001">
    <property type="entry name" value="Two-component sensor histidine kinase"/>
    <property type="match status" value="1"/>
</dbReference>
<keyword evidence="6 12" id="KW-0418">Kinase</keyword>
<dbReference type="CDD" id="cd06225">
    <property type="entry name" value="HAMP"/>
    <property type="match status" value="1"/>
</dbReference>
<keyword evidence="8" id="KW-0175">Coiled coil</keyword>
<dbReference type="Pfam" id="PF02518">
    <property type="entry name" value="HATPase_c"/>
    <property type="match status" value="1"/>
</dbReference>
<dbReference type="AlphaFoldDB" id="A0A1T4W3C4"/>
<dbReference type="InterPro" id="IPR003594">
    <property type="entry name" value="HATPase_dom"/>
</dbReference>
<dbReference type="SUPFAM" id="SSF158472">
    <property type="entry name" value="HAMP domain-like"/>
    <property type="match status" value="1"/>
</dbReference>
<evidence type="ECO:0000256" key="2">
    <source>
        <dbReference type="ARBA" id="ARBA00004370"/>
    </source>
</evidence>
<dbReference type="PROSITE" id="PS50109">
    <property type="entry name" value="HIS_KIN"/>
    <property type="match status" value="1"/>
</dbReference>
<dbReference type="InterPro" id="IPR036890">
    <property type="entry name" value="HATPase_C_sf"/>
</dbReference>
<proteinExistence type="predicted"/>
<feature type="domain" description="Histidine kinase" evidence="10">
    <location>
        <begin position="298"/>
        <end position="503"/>
    </location>
</feature>
<dbReference type="InterPro" id="IPR050351">
    <property type="entry name" value="BphY/WalK/GraS-like"/>
</dbReference>
<feature type="domain" description="HAMP" evidence="11">
    <location>
        <begin position="216"/>
        <end position="269"/>
    </location>
</feature>
<dbReference type="Pfam" id="PF00512">
    <property type="entry name" value="HisKA"/>
    <property type="match status" value="1"/>
</dbReference>
<evidence type="ECO:0000256" key="7">
    <source>
        <dbReference type="ARBA" id="ARBA00023012"/>
    </source>
</evidence>
<dbReference type="EMBL" id="FUXZ01000016">
    <property type="protein sequence ID" value="SKA71794.1"/>
    <property type="molecule type" value="Genomic_DNA"/>
</dbReference>
<dbReference type="GO" id="GO:0000155">
    <property type="term" value="F:phosphorelay sensor kinase activity"/>
    <property type="evidence" value="ECO:0007669"/>
    <property type="project" value="InterPro"/>
</dbReference>
<evidence type="ECO:0000256" key="1">
    <source>
        <dbReference type="ARBA" id="ARBA00000085"/>
    </source>
</evidence>
<evidence type="ECO:0000256" key="4">
    <source>
        <dbReference type="ARBA" id="ARBA00022553"/>
    </source>
</evidence>
<dbReference type="InterPro" id="IPR003660">
    <property type="entry name" value="HAMP_dom"/>
</dbReference>
<dbReference type="Gene3D" id="1.10.287.130">
    <property type="match status" value="1"/>
</dbReference>
<dbReference type="RefSeq" id="WP_078767089.1">
    <property type="nucleotide sequence ID" value="NZ_FUXZ01000016.1"/>
</dbReference>
<dbReference type="Gene3D" id="3.30.565.10">
    <property type="entry name" value="Histidine kinase-like ATPase, C-terminal domain"/>
    <property type="match status" value="1"/>
</dbReference>
<dbReference type="SMART" id="SM00388">
    <property type="entry name" value="HisKA"/>
    <property type="match status" value="1"/>
</dbReference>
<evidence type="ECO:0000256" key="3">
    <source>
        <dbReference type="ARBA" id="ARBA00012438"/>
    </source>
</evidence>
<comment type="subcellular location">
    <subcellularLocation>
        <location evidence="2">Membrane</location>
    </subcellularLocation>
</comment>
<dbReference type="InterPro" id="IPR036097">
    <property type="entry name" value="HisK_dim/P_sf"/>
</dbReference>
<feature type="transmembrane region" description="Helical" evidence="9">
    <location>
        <begin position="195"/>
        <end position="218"/>
    </location>
</feature>
<reference evidence="12 13" key="1">
    <citation type="submission" date="2017-02" db="EMBL/GenBank/DDBJ databases">
        <authorList>
            <person name="Peterson S.W."/>
        </authorList>
    </citation>
    <scope>NUCLEOTIDE SEQUENCE [LARGE SCALE GENOMIC DNA]</scope>
    <source>
        <strain evidence="12 13">ATCC 35992</strain>
    </source>
</reference>
<evidence type="ECO:0000313" key="12">
    <source>
        <dbReference type="EMBL" id="SKA71794.1"/>
    </source>
</evidence>
<gene>
    <name evidence="12" type="ORF">SAMN02745111_02265</name>
</gene>
<organism evidence="12 13">
    <name type="scientific">Eubacterium uniforme</name>
    <dbReference type="NCBI Taxonomy" id="39495"/>
    <lineage>
        <taxon>Bacteria</taxon>
        <taxon>Bacillati</taxon>
        <taxon>Bacillota</taxon>
        <taxon>Clostridia</taxon>
        <taxon>Eubacteriales</taxon>
        <taxon>Eubacteriaceae</taxon>
        <taxon>Eubacterium</taxon>
    </lineage>
</organism>
<keyword evidence="5" id="KW-0808">Transferase</keyword>
<keyword evidence="4" id="KW-0597">Phosphoprotein</keyword>